<name>A0AAU9VQG3_9CNID</name>
<feature type="domain" description="C2H2-type" evidence="2">
    <location>
        <begin position="232"/>
        <end position="256"/>
    </location>
</feature>
<protein>
    <recommendedName>
        <fullName evidence="2">C2H2-type domain-containing protein</fullName>
    </recommendedName>
</protein>
<sequence>DPANSFYQTPCNHEHKVACDRCSSLCQVLDDINCEVHEKKFLNEEDRDEAIFMVQHVRHFRMKLHQLRSAHQDTGRLDILQRMSSSSMLIVQDFAMKFIPTRYREAQSDFFGKRGISWHISVCLRKTDKRFEAQTFIHILESGLQDSETAVLIMEHVLRSLKLQHPEITSAYFRQDNAGCYHLSQANNDTGEANEVTVAGNEVSDSSDLTSSDSASPHEDCTEASMPKIFSCPEEGCIKSFVHYSSLEKHCIFCAHIRSLEKITLQDRAKLLYAQRLEEGQTKHLSCVQVHGSPSSPLPDMGWALKSKTKVVRFNEKQKSYLESRFLHGEKLGKKESGEAVAKDMRKARDAKNERLFSMEEFLTPQQINSYFSPFAAKRRQLSESEIDAVQLENALKEVTEDVIVALQQESNKYDHPIVFNEFKLCKMSKDELSML</sequence>
<gene>
    <name evidence="3" type="ORF">PMEA_00017344</name>
</gene>
<dbReference type="EMBL" id="CALNXJ010000003">
    <property type="protein sequence ID" value="CAH3035466.1"/>
    <property type="molecule type" value="Genomic_DNA"/>
</dbReference>
<feature type="non-terminal residue" evidence="3">
    <location>
        <position position="436"/>
    </location>
</feature>
<feature type="coiled-coil region" evidence="1">
    <location>
        <begin position="382"/>
        <end position="409"/>
    </location>
</feature>
<dbReference type="InterPro" id="IPR013087">
    <property type="entry name" value="Znf_C2H2_type"/>
</dbReference>
<evidence type="ECO:0000313" key="4">
    <source>
        <dbReference type="Proteomes" id="UP001159428"/>
    </source>
</evidence>
<comment type="caution">
    <text evidence="3">The sequence shown here is derived from an EMBL/GenBank/DDBJ whole genome shotgun (WGS) entry which is preliminary data.</text>
</comment>
<keyword evidence="1" id="KW-0175">Coiled coil</keyword>
<evidence type="ECO:0000313" key="3">
    <source>
        <dbReference type="EMBL" id="CAH3035466.1"/>
    </source>
</evidence>
<dbReference type="Proteomes" id="UP001159428">
    <property type="component" value="Unassembled WGS sequence"/>
</dbReference>
<feature type="non-terminal residue" evidence="3">
    <location>
        <position position="1"/>
    </location>
</feature>
<keyword evidence="4" id="KW-1185">Reference proteome</keyword>
<evidence type="ECO:0000256" key="1">
    <source>
        <dbReference type="SAM" id="Coils"/>
    </source>
</evidence>
<dbReference type="PANTHER" id="PTHR33845:SF1">
    <property type="entry name" value="C2H2-TYPE DOMAIN-CONTAINING PROTEIN"/>
    <property type="match status" value="1"/>
</dbReference>
<dbReference type="AlphaFoldDB" id="A0AAU9VQG3"/>
<reference evidence="3 4" key="1">
    <citation type="submission" date="2022-05" db="EMBL/GenBank/DDBJ databases">
        <authorList>
            <consortium name="Genoscope - CEA"/>
            <person name="William W."/>
        </authorList>
    </citation>
    <scope>NUCLEOTIDE SEQUENCE [LARGE SCALE GENOMIC DNA]</scope>
</reference>
<proteinExistence type="predicted"/>
<accession>A0AAU9VQG3</accession>
<evidence type="ECO:0000259" key="2">
    <source>
        <dbReference type="PROSITE" id="PS00028"/>
    </source>
</evidence>
<organism evidence="3 4">
    <name type="scientific">Pocillopora meandrina</name>
    <dbReference type="NCBI Taxonomy" id="46732"/>
    <lineage>
        <taxon>Eukaryota</taxon>
        <taxon>Metazoa</taxon>
        <taxon>Cnidaria</taxon>
        <taxon>Anthozoa</taxon>
        <taxon>Hexacorallia</taxon>
        <taxon>Scleractinia</taxon>
        <taxon>Astrocoeniina</taxon>
        <taxon>Pocilloporidae</taxon>
        <taxon>Pocillopora</taxon>
    </lineage>
</organism>
<dbReference type="PANTHER" id="PTHR33845">
    <property type="entry name" value="C2H2-TYPE DOMAIN-CONTAINING PROTEIN"/>
    <property type="match status" value="1"/>
</dbReference>
<dbReference type="PROSITE" id="PS00028">
    <property type="entry name" value="ZINC_FINGER_C2H2_1"/>
    <property type="match status" value="1"/>
</dbReference>